<dbReference type="Proteomes" id="UP000800038">
    <property type="component" value="Unassembled WGS sequence"/>
</dbReference>
<gene>
    <name evidence="1" type="ORF">EJ02DRAFT_498087</name>
</gene>
<evidence type="ECO:0000313" key="2">
    <source>
        <dbReference type="Proteomes" id="UP000800038"/>
    </source>
</evidence>
<organism evidence="1 2">
    <name type="scientific">Clathrospora elynae</name>
    <dbReference type="NCBI Taxonomy" id="706981"/>
    <lineage>
        <taxon>Eukaryota</taxon>
        <taxon>Fungi</taxon>
        <taxon>Dikarya</taxon>
        <taxon>Ascomycota</taxon>
        <taxon>Pezizomycotina</taxon>
        <taxon>Dothideomycetes</taxon>
        <taxon>Pleosporomycetidae</taxon>
        <taxon>Pleosporales</taxon>
        <taxon>Diademaceae</taxon>
        <taxon>Clathrospora</taxon>
    </lineage>
</organism>
<keyword evidence="2" id="KW-1185">Reference proteome</keyword>
<accession>A0A6A5SGP2</accession>
<reference evidence="1" key="1">
    <citation type="journal article" date="2020" name="Stud. Mycol.">
        <title>101 Dothideomycetes genomes: a test case for predicting lifestyles and emergence of pathogens.</title>
        <authorList>
            <person name="Haridas S."/>
            <person name="Albert R."/>
            <person name="Binder M."/>
            <person name="Bloem J."/>
            <person name="Labutti K."/>
            <person name="Salamov A."/>
            <person name="Andreopoulos B."/>
            <person name="Baker S."/>
            <person name="Barry K."/>
            <person name="Bills G."/>
            <person name="Bluhm B."/>
            <person name="Cannon C."/>
            <person name="Castanera R."/>
            <person name="Culley D."/>
            <person name="Daum C."/>
            <person name="Ezra D."/>
            <person name="Gonzalez J."/>
            <person name="Henrissat B."/>
            <person name="Kuo A."/>
            <person name="Liang C."/>
            <person name="Lipzen A."/>
            <person name="Lutzoni F."/>
            <person name="Magnuson J."/>
            <person name="Mondo S."/>
            <person name="Nolan M."/>
            <person name="Ohm R."/>
            <person name="Pangilinan J."/>
            <person name="Park H.-J."/>
            <person name="Ramirez L."/>
            <person name="Alfaro M."/>
            <person name="Sun H."/>
            <person name="Tritt A."/>
            <person name="Yoshinaga Y."/>
            <person name="Zwiers L.-H."/>
            <person name="Turgeon B."/>
            <person name="Goodwin S."/>
            <person name="Spatafora J."/>
            <person name="Crous P."/>
            <person name="Grigoriev I."/>
        </authorList>
    </citation>
    <scope>NUCLEOTIDE SEQUENCE</scope>
    <source>
        <strain evidence="1">CBS 161.51</strain>
    </source>
</reference>
<evidence type="ECO:0000313" key="1">
    <source>
        <dbReference type="EMBL" id="KAF1939022.1"/>
    </source>
</evidence>
<proteinExistence type="predicted"/>
<dbReference type="AlphaFoldDB" id="A0A6A5SGP2"/>
<dbReference type="EMBL" id="ML976090">
    <property type="protein sequence ID" value="KAF1939022.1"/>
    <property type="molecule type" value="Genomic_DNA"/>
</dbReference>
<dbReference type="OrthoDB" id="3749155at2759"/>
<name>A0A6A5SGP2_9PLEO</name>
<protein>
    <submittedName>
        <fullName evidence="1">Uncharacterized protein</fullName>
    </submittedName>
</protein>
<sequence length="106" mass="12201">MTMELQHRRRVHLGDCTFRLEHGIFIASSYNNWWNPKLPVFFVDDDTKLYTVSKTALEVYVDVVMGALRYTKQGWLPANSMATNFYKTGNNPEGTVGPSPAYLSWH</sequence>